<dbReference type="InterPro" id="IPR051401">
    <property type="entry name" value="GtrA_CellWall_Glycosyl"/>
</dbReference>
<dbReference type="Proteomes" id="UP001324287">
    <property type="component" value="Chromosome"/>
</dbReference>
<evidence type="ECO:0000259" key="7">
    <source>
        <dbReference type="Pfam" id="PF04138"/>
    </source>
</evidence>
<proteinExistence type="inferred from homology"/>
<evidence type="ECO:0000256" key="1">
    <source>
        <dbReference type="ARBA" id="ARBA00004141"/>
    </source>
</evidence>
<evidence type="ECO:0000313" key="9">
    <source>
        <dbReference type="Proteomes" id="UP001324287"/>
    </source>
</evidence>
<comment type="subcellular location">
    <subcellularLocation>
        <location evidence="1">Membrane</location>
        <topology evidence="1">Multi-pass membrane protein</topology>
    </subcellularLocation>
</comment>
<evidence type="ECO:0000256" key="6">
    <source>
        <dbReference type="SAM" id="Phobius"/>
    </source>
</evidence>
<comment type="similarity">
    <text evidence="2">Belongs to the GtrA family.</text>
</comment>
<feature type="transmembrane region" description="Helical" evidence="6">
    <location>
        <begin position="34"/>
        <end position="54"/>
    </location>
</feature>
<evidence type="ECO:0000256" key="3">
    <source>
        <dbReference type="ARBA" id="ARBA00022692"/>
    </source>
</evidence>
<keyword evidence="4 6" id="KW-1133">Transmembrane helix</keyword>
<evidence type="ECO:0000256" key="2">
    <source>
        <dbReference type="ARBA" id="ARBA00009399"/>
    </source>
</evidence>
<reference evidence="8 9" key="1">
    <citation type="submission" date="2023-12" db="EMBL/GenBank/DDBJ databases">
        <title>Blastococcus brunescens sp. nov., an actonobacterium isolated from sandstone collected in sahara desert.</title>
        <authorList>
            <person name="Gtari M."/>
            <person name="Ghodhbane F."/>
        </authorList>
    </citation>
    <scope>NUCLEOTIDE SEQUENCE [LARGE SCALE GENOMIC DNA]</scope>
    <source>
        <strain evidence="8 9">BMG 8361</strain>
    </source>
</reference>
<dbReference type="PANTHER" id="PTHR38459">
    <property type="entry name" value="PROPHAGE BACTOPRENOL-LINKED GLUCOSE TRANSLOCASE HOMOLOG"/>
    <property type="match status" value="1"/>
</dbReference>
<sequence>MATRRTFLRFLVVNAVNTALYWGLYLLLLFVLPYLVANTVALVLAVLAAYLLNARYAFQVDASGRSLVLFLGANGTTIVLRTAVVWVLVEKLAASQELAPLLAVIVTTPVAYVLTRLAMTTRPQRTGGLTPAPVPT</sequence>
<name>A0ABZ1AWN0_9ACTN</name>
<feature type="transmembrane region" description="Helical" evidence="6">
    <location>
        <begin position="7"/>
        <end position="28"/>
    </location>
</feature>
<evidence type="ECO:0000256" key="4">
    <source>
        <dbReference type="ARBA" id="ARBA00022989"/>
    </source>
</evidence>
<dbReference type="InterPro" id="IPR007267">
    <property type="entry name" value="GtrA_DPMS_TM"/>
</dbReference>
<gene>
    <name evidence="8" type="ORF">U6N30_24080</name>
</gene>
<dbReference type="PANTHER" id="PTHR38459:SF1">
    <property type="entry name" value="PROPHAGE BACTOPRENOL-LINKED GLUCOSE TRANSLOCASE HOMOLOG"/>
    <property type="match status" value="1"/>
</dbReference>
<organism evidence="8 9">
    <name type="scientific">Blastococcus brunescens</name>
    <dbReference type="NCBI Taxonomy" id="1564165"/>
    <lineage>
        <taxon>Bacteria</taxon>
        <taxon>Bacillati</taxon>
        <taxon>Actinomycetota</taxon>
        <taxon>Actinomycetes</taxon>
        <taxon>Geodermatophilales</taxon>
        <taxon>Geodermatophilaceae</taxon>
        <taxon>Blastococcus</taxon>
    </lineage>
</organism>
<dbReference type="RefSeq" id="WP_324274264.1">
    <property type="nucleotide sequence ID" value="NZ_CP141261.1"/>
</dbReference>
<keyword evidence="3 6" id="KW-0812">Transmembrane</keyword>
<dbReference type="EMBL" id="CP141261">
    <property type="protein sequence ID" value="WRL62915.1"/>
    <property type="molecule type" value="Genomic_DNA"/>
</dbReference>
<keyword evidence="9" id="KW-1185">Reference proteome</keyword>
<dbReference type="Pfam" id="PF04138">
    <property type="entry name" value="GtrA_DPMS_TM"/>
    <property type="match status" value="1"/>
</dbReference>
<accession>A0ABZ1AWN0</accession>
<feature type="transmembrane region" description="Helical" evidence="6">
    <location>
        <begin position="101"/>
        <end position="119"/>
    </location>
</feature>
<evidence type="ECO:0000256" key="5">
    <source>
        <dbReference type="ARBA" id="ARBA00023136"/>
    </source>
</evidence>
<evidence type="ECO:0000313" key="8">
    <source>
        <dbReference type="EMBL" id="WRL62915.1"/>
    </source>
</evidence>
<feature type="transmembrane region" description="Helical" evidence="6">
    <location>
        <begin position="66"/>
        <end position="89"/>
    </location>
</feature>
<protein>
    <submittedName>
        <fullName evidence="8">GtrA family protein</fullName>
    </submittedName>
</protein>
<feature type="domain" description="GtrA/DPMS transmembrane" evidence="7">
    <location>
        <begin position="9"/>
        <end position="118"/>
    </location>
</feature>
<keyword evidence="5 6" id="KW-0472">Membrane</keyword>